<dbReference type="InterPro" id="IPR011990">
    <property type="entry name" value="TPR-like_helical_dom_sf"/>
</dbReference>
<evidence type="ECO:0000256" key="1">
    <source>
        <dbReference type="PROSITE-ProRule" id="PRU00339"/>
    </source>
</evidence>
<dbReference type="RefSeq" id="WP_142933657.1">
    <property type="nucleotide sequence ID" value="NZ_FXTM01000002.1"/>
</dbReference>
<evidence type="ECO:0000313" key="3">
    <source>
        <dbReference type="Proteomes" id="UP000317315"/>
    </source>
</evidence>
<keyword evidence="3" id="KW-1185">Reference proteome</keyword>
<name>A0A521ANE2_9BACT</name>
<dbReference type="InterPro" id="IPR019734">
    <property type="entry name" value="TPR_rpt"/>
</dbReference>
<dbReference type="EMBL" id="FXTM01000002">
    <property type="protein sequence ID" value="SMO36315.1"/>
    <property type="molecule type" value="Genomic_DNA"/>
</dbReference>
<evidence type="ECO:0000313" key="2">
    <source>
        <dbReference type="EMBL" id="SMO36315.1"/>
    </source>
</evidence>
<dbReference type="PROSITE" id="PS51257">
    <property type="entry name" value="PROKAR_LIPOPROTEIN"/>
    <property type="match status" value="1"/>
</dbReference>
<proteinExistence type="predicted"/>
<dbReference type="SUPFAM" id="SSF48452">
    <property type="entry name" value="TPR-like"/>
    <property type="match status" value="1"/>
</dbReference>
<organism evidence="2 3">
    <name type="scientific">Balnearium lithotrophicum</name>
    <dbReference type="NCBI Taxonomy" id="223788"/>
    <lineage>
        <taxon>Bacteria</taxon>
        <taxon>Pseudomonadati</taxon>
        <taxon>Aquificota</taxon>
        <taxon>Aquificia</taxon>
        <taxon>Desulfurobacteriales</taxon>
        <taxon>Desulfurobacteriaceae</taxon>
        <taxon>Balnearium</taxon>
    </lineage>
</organism>
<dbReference type="AlphaFoldDB" id="A0A521ANE2"/>
<reference evidence="2 3" key="1">
    <citation type="submission" date="2017-05" db="EMBL/GenBank/DDBJ databases">
        <authorList>
            <person name="Varghese N."/>
            <person name="Submissions S."/>
        </authorList>
    </citation>
    <scope>NUCLEOTIDE SEQUENCE [LARGE SCALE GENOMIC DNA]</scope>
    <source>
        <strain evidence="2 3">DSM 16304</strain>
    </source>
</reference>
<sequence length="164" mass="18831">MRRLAVLLILFFIVSCGTSKKRNLSYVPPVQKSPLDEKISEKPSQELPISSPVNPKKLDLCTRHLLFADQYITASDYEGAKDEIESAKKYCSPSDPRLLYMEAVYNDIQENKSKAYKLYYRAARGYLKRGDLDSAFKCYSGMLSINPNGKEVKELKKYFTDDDY</sequence>
<keyword evidence="1" id="KW-0802">TPR repeat</keyword>
<dbReference type="OrthoDB" id="14901at2"/>
<gene>
    <name evidence="2" type="ORF">SAMN06269117_10252</name>
</gene>
<accession>A0A521ANE2</accession>
<feature type="repeat" description="TPR" evidence="1">
    <location>
        <begin position="116"/>
        <end position="149"/>
    </location>
</feature>
<dbReference type="Gene3D" id="1.25.40.10">
    <property type="entry name" value="Tetratricopeptide repeat domain"/>
    <property type="match status" value="1"/>
</dbReference>
<protein>
    <submittedName>
        <fullName evidence="2">Uncharacterized protein</fullName>
    </submittedName>
</protein>
<dbReference type="PROSITE" id="PS50005">
    <property type="entry name" value="TPR"/>
    <property type="match status" value="1"/>
</dbReference>
<dbReference type="Proteomes" id="UP000317315">
    <property type="component" value="Unassembled WGS sequence"/>
</dbReference>